<dbReference type="Proteomes" id="UP000178601">
    <property type="component" value="Unassembled WGS sequence"/>
</dbReference>
<dbReference type="PANTHER" id="PTHR38471">
    <property type="entry name" value="FOUR HELIX BUNDLE PROTEIN"/>
    <property type="match status" value="1"/>
</dbReference>
<dbReference type="InterPro" id="IPR012657">
    <property type="entry name" value="23S_rRNA-intervening_sequence"/>
</dbReference>
<dbReference type="SUPFAM" id="SSF158446">
    <property type="entry name" value="IVS-encoded protein-like"/>
    <property type="match status" value="1"/>
</dbReference>
<dbReference type="NCBIfam" id="TIGR02436">
    <property type="entry name" value="four helix bundle protein"/>
    <property type="match status" value="1"/>
</dbReference>
<reference evidence="1 2" key="1">
    <citation type="journal article" date="2016" name="Nat. Commun.">
        <title>Thousands of microbial genomes shed light on interconnected biogeochemical processes in an aquifer system.</title>
        <authorList>
            <person name="Anantharaman K."/>
            <person name="Brown C.T."/>
            <person name="Hug L.A."/>
            <person name="Sharon I."/>
            <person name="Castelle C.J."/>
            <person name="Probst A.J."/>
            <person name="Thomas B.C."/>
            <person name="Singh A."/>
            <person name="Wilkins M.J."/>
            <person name="Karaoz U."/>
            <person name="Brodie E.L."/>
            <person name="Williams K.H."/>
            <person name="Hubbard S.S."/>
            <person name="Banfield J.F."/>
        </authorList>
    </citation>
    <scope>NUCLEOTIDE SEQUENCE [LARGE SCALE GENOMIC DNA]</scope>
</reference>
<evidence type="ECO:0000313" key="1">
    <source>
        <dbReference type="EMBL" id="OGG91322.1"/>
    </source>
</evidence>
<evidence type="ECO:0008006" key="3">
    <source>
        <dbReference type="Google" id="ProtNLM"/>
    </source>
</evidence>
<dbReference type="PANTHER" id="PTHR38471:SF2">
    <property type="entry name" value="FOUR HELIX BUNDLE PROTEIN"/>
    <property type="match status" value="1"/>
</dbReference>
<dbReference type="Gene3D" id="1.20.1440.60">
    <property type="entry name" value="23S rRNA-intervening sequence"/>
    <property type="match status" value="1"/>
</dbReference>
<dbReference type="InterPro" id="IPR036583">
    <property type="entry name" value="23S_rRNA_IVS_sf"/>
</dbReference>
<evidence type="ECO:0000313" key="2">
    <source>
        <dbReference type="Proteomes" id="UP000178601"/>
    </source>
</evidence>
<name>A0A1F6FZN7_9BACT</name>
<dbReference type="AlphaFoldDB" id="A0A1F6FZN7"/>
<proteinExistence type="predicted"/>
<dbReference type="Pfam" id="PF05635">
    <property type="entry name" value="23S_rRNA_IVP"/>
    <property type="match status" value="1"/>
</dbReference>
<gene>
    <name evidence="1" type="ORF">A3H16_01625</name>
</gene>
<comment type="caution">
    <text evidence="1">The sequence shown here is derived from an EMBL/GenBank/DDBJ whole genome shotgun (WGS) entry which is preliminary data.</text>
</comment>
<sequence>MPTASPTTKKYLQLKDIDAYVIAFHLSNYTWDIVLQWEYFAQKTMGAQFVNAIDSISANIAEGFWRYNKADKVRFYHYSQGSTGESLDWNEKAKRRKLLTEQQYNHIFTELKKLPKELNSLINFTNSRLTK</sequence>
<protein>
    <recommendedName>
        <fullName evidence="3">Four helix bundle protein</fullName>
    </recommendedName>
</protein>
<dbReference type="EMBL" id="MFMQ01000056">
    <property type="protein sequence ID" value="OGG91322.1"/>
    <property type="molecule type" value="Genomic_DNA"/>
</dbReference>
<accession>A0A1F6FZN7</accession>
<organism evidence="1 2">
    <name type="scientific">Candidatus Kaiserbacteria bacterium RIFCSPLOWO2_12_FULL_53_8</name>
    <dbReference type="NCBI Taxonomy" id="1798529"/>
    <lineage>
        <taxon>Bacteria</taxon>
        <taxon>Candidatus Kaiseribacteriota</taxon>
    </lineage>
</organism>